<dbReference type="Gene3D" id="1.10.472.140">
    <property type="match status" value="1"/>
</dbReference>
<dbReference type="GO" id="GO:0000785">
    <property type="term" value="C:chromatin"/>
    <property type="evidence" value="ECO:0007669"/>
    <property type="project" value="TreeGrafter"/>
</dbReference>
<protein>
    <submittedName>
        <fullName evidence="3">Retinoblastoma-associated protein N-terminal domain-containing protein</fullName>
    </submittedName>
</protein>
<dbReference type="PANTHER" id="PTHR13742:SF17">
    <property type="entry name" value="RE32990P-RELATED"/>
    <property type="match status" value="1"/>
</dbReference>
<accession>A0A915D7P7</accession>
<dbReference type="InterPro" id="IPR024599">
    <property type="entry name" value="RB_N"/>
</dbReference>
<feature type="domain" description="Retinoblastoma-associated protein N-terminal" evidence="1">
    <location>
        <begin position="61"/>
        <end position="197"/>
    </location>
</feature>
<dbReference type="GO" id="GO:0000977">
    <property type="term" value="F:RNA polymerase II transcription regulatory region sequence-specific DNA binding"/>
    <property type="evidence" value="ECO:0007669"/>
    <property type="project" value="TreeGrafter"/>
</dbReference>
<dbReference type="GO" id="GO:0030154">
    <property type="term" value="P:cell differentiation"/>
    <property type="evidence" value="ECO:0007669"/>
    <property type="project" value="TreeGrafter"/>
</dbReference>
<dbReference type="Proteomes" id="UP000887574">
    <property type="component" value="Unplaced"/>
</dbReference>
<dbReference type="WBParaSite" id="jg16425">
    <property type="protein sequence ID" value="jg16425"/>
    <property type="gene ID" value="jg16425"/>
</dbReference>
<reference evidence="3" key="1">
    <citation type="submission" date="2022-11" db="UniProtKB">
        <authorList>
            <consortium name="WormBaseParasite"/>
        </authorList>
    </citation>
    <scope>IDENTIFICATION</scope>
</reference>
<dbReference type="Pfam" id="PF11934">
    <property type="entry name" value="DUF3452"/>
    <property type="match status" value="1"/>
</dbReference>
<dbReference type="AlphaFoldDB" id="A0A915D7P7"/>
<proteinExistence type="predicted"/>
<dbReference type="SMART" id="SM01367">
    <property type="entry name" value="DUF3452"/>
    <property type="match status" value="1"/>
</dbReference>
<organism evidence="2 3">
    <name type="scientific">Ditylenchus dipsaci</name>
    <dbReference type="NCBI Taxonomy" id="166011"/>
    <lineage>
        <taxon>Eukaryota</taxon>
        <taxon>Metazoa</taxon>
        <taxon>Ecdysozoa</taxon>
        <taxon>Nematoda</taxon>
        <taxon>Chromadorea</taxon>
        <taxon>Rhabditida</taxon>
        <taxon>Tylenchina</taxon>
        <taxon>Tylenchomorpha</taxon>
        <taxon>Sphaerularioidea</taxon>
        <taxon>Anguinidae</taxon>
        <taxon>Anguininae</taxon>
        <taxon>Ditylenchus</taxon>
    </lineage>
</organism>
<sequence length="388" mass="44390">MESFEQFSSLLRELDDVIDDVIEDGLLEKSWQHYESIAQQIILEGDQKSWMACAFYVTVWQATPVRAQEPVFKYSILKLLTICNLSVLEFLEKLNRWAEMTLAKPKMLEHISLLEDDLALSTFVYKKFLKIFRYIFKNPTISSPTKSQGSSMLDVCQIFKLTWITFLSLKNMLAIAEADLLDGLNLLFCVLESMLTDIRDLKITELMISPVFVASVEDSVTPLASICKFFEMPLLDAKHFQQYRFLPKIQGLVLDGVVQGTALLRCYRSSRAALESVYEENMLNRLEIDQRILIAGVGVEKIFDESRDASILDKSVEVVDLSENSIAKSAPKVYVDTQIYIEEQQQPEGSTSQQPVINPYQSGHYNLFAEENSSLDRFGVKRKHEMIL</sequence>
<dbReference type="PANTHER" id="PTHR13742">
    <property type="entry name" value="RETINOBLASTOMA-ASSOCIATED PROTEIN RB -RELATED"/>
    <property type="match status" value="1"/>
</dbReference>
<evidence type="ECO:0000259" key="1">
    <source>
        <dbReference type="SMART" id="SM01367"/>
    </source>
</evidence>
<keyword evidence="2" id="KW-1185">Reference proteome</keyword>
<dbReference type="GO" id="GO:0006357">
    <property type="term" value="P:regulation of transcription by RNA polymerase II"/>
    <property type="evidence" value="ECO:0007669"/>
    <property type="project" value="InterPro"/>
</dbReference>
<dbReference type="GO" id="GO:2000134">
    <property type="term" value="P:negative regulation of G1/S transition of mitotic cell cycle"/>
    <property type="evidence" value="ECO:0007669"/>
    <property type="project" value="TreeGrafter"/>
</dbReference>
<name>A0A915D7P7_9BILA</name>
<dbReference type="GO" id="GO:0005667">
    <property type="term" value="C:transcription regulator complex"/>
    <property type="evidence" value="ECO:0007669"/>
    <property type="project" value="TreeGrafter"/>
</dbReference>
<evidence type="ECO:0000313" key="3">
    <source>
        <dbReference type="WBParaSite" id="jg16425"/>
    </source>
</evidence>
<evidence type="ECO:0000313" key="2">
    <source>
        <dbReference type="Proteomes" id="UP000887574"/>
    </source>
</evidence>
<dbReference type="InterPro" id="IPR028309">
    <property type="entry name" value="RB_fam"/>
</dbReference>